<gene>
    <name evidence="2" type="ORF">EB796_017079</name>
</gene>
<keyword evidence="1" id="KW-1133">Transmembrane helix</keyword>
<accession>A0A7J7JET4</accession>
<evidence type="ECO:0000256" key="1">
    <source>
        <dbReference type="SAM" id="Phobius"/>
    </source>
</evidence>
<proteinExistence type="predicted"/>
<dbReference type="AlphaFoldDB" id="A0A7J7JET4"/>
<feature type="transmembrane region" description="Helical" evidence="1">
    <location>
        <begin position="26"/>
        <end position="49"/>
    </location>
</feature>
<evidence type="ECO:0000313" key="3">
    <source>
        <dbReference type="Proteomes" id="UP000593567"/>
    </source>
</evidence>
<reference evidence="2" key="1">
    <citation type="submission" date="2020-06" db="EMBL/GenBank/DDBJ databases">
        <title>Draft genome of Bugula neritina, a colonial animal packing powerful symbionts and potential medicines.</title>
        <authorList>
            <person name="Rayko M."/>
        </authorList>
    </citation>
    <scope>NUCLEOTIDE SEQUENCE [LARGE SCALE GENOMIC DNA]</scope>
    <source>
        <strain evidence="2">Kwan_BN1</strain>
    </source>
</reference>
<sequence>MHIFSSVFFIANTTFCWFLQLHVQRWIIYINLTYFHFIIMHIFCSAFCYSQHHIFAGFYSFMYKDE</sequence>
<organism evidence="2 3">
    <name type="scientific">Bugula neritina</name>
    <name type="common">Brown bryozoan</name>
    <name type="synonym">Sertularia neritina</name>
    <dbReference type="NCBI Taxonomy" id="10212"/>
    <lineage>
        <taxon>Eukaryota</taxon>
        <taxon>Metazoa</taxon>
        <taxon>Spiralia</taxon>
        <taxon>Lophotrochozoa</taxon>
        <taxon>Bryozoa</taxon>
        <taxon>Gymnolaemata</taxon>
        <taxon>Cheilostomatida</taxon>
        <taxon>Flustrina</taxon>
        <taxon>Buguloidea</taxon>
        <taxon>Bugulidae</taxon>
        <taxon>Bugula</taxon>
    </lineage>
</organism>
<keyword evidence="3" id="KW-1185">Reference proteome</keyword>
<keyword evidence="1" id="KW-0472">Membrane</keyword>
<keyword evidence="1" id="KW-0812">Transmembrane</keyword>
<comment type="caution">
    <text evidence="2">The sequence shown here is derived from an EMBL/GenBank/DDBJ whole genome shotgun (WGS) entry which is preliminary data.</text>
</comment>
<protein>
    <submittedName>
        <fullName evidence="2">Uncharacterized protein</fullName>
    </submittedName>
</protein>
<dbReference type="EMBL" id="VXIV02002554">
    <property type="protein sequence ID" value="KAF6024635.1"/>
    <property type="molecule type" value="Genomic_DNA"/>
</dbReference>
<evidence type="ECO:0000313" key="2">
    <source>
        <dbReference type="EMBL" id="KAF6024635.1"/>
    </source>
</evidence>
<dbReference type="Proteomes" id="UP000593567">
    <property type="component" value="Unassembled WGS sequence"/>
</dbReference>
<name>A0A7J7JET4_BUGNE</name>